<sequence>MVISLITVTPFQTQDSHDYRHSAMPASPNIGYVNSTIRTPVETNYSILTASKSMHYFYPPNSEIGKMYHYDGIITPTKIASPSPMGLSDIGLYNNSGHLSAYNVTSSSVMGEITLNSSNEYYLDDDMPNSFSIQLNAVLNNVTLHGTPKYVFWTQNVVVYSVRTHELTFIDNVWNFSSRSSFALPLSTLEGKGKIVSNKYYYYVGPTLNISFPFTLKLYLNYSFANGNDLVYFNYSILNPSYSKSGSYDMVTFNSNSSESGAYYFVSGYVTSPSGLLNDAELVIGGPGGGSNANFYSINGTMSLYLFNETAHAYEPVKSAYDYGFDTGETSYGVNVGWSNHTAKLTGGPSLLYGMWNVSASERIIKIEAPSGSFVFISPGSEFNNTSAVWAPLNGINTTFYAASGSYSAAVLKNYYKQTFYNDINPLTNASLLPDKYAGVYTPIMIFNNSQIAAYGAFGLGTASSPYAIYLNGSASISPLFGALNDYFFPVFAGVSIVNVTKHLIIYYNSPMSINYTGHPEYQLKAANLPLNNYLTLQVYGSSNISILNASLISGWFPSTMAGFIVGDLTVWNSTNVLVASNTFVPFSYFPGELQSAYFSSLLIYGAPDTLENDTIWGNTFPGPIIAGVNTTTGLFMDASGNLVYNNFFTEQDIAYSPNINIYTGKNATYHDYWSLSNKEPVNYTIYVNGIPLIGSIIGGGFEGGNYWGSPYITGPWNEQGYIESGYDYYPLNYFSYILFLHASGLPKGLSWQASINGVYYVSNTPYMNVSLYNDGNSSFSVYLPPGYIYSGENYIYAYKNNTYYNFTVNTGVLFSVTFNEEGLPGNSTWEVQVAGNIYASISRSITVLLPNGTYTYEIYGPYGYSPHNSYGYLNVSGSSSIISVKFTTSMYILTVSEHGLPKGTDWFIVVDGKVYYGNTSTIKILLPPGRYSIYADTIPGYSKTLSTNTIIINGKNLDVSVTYIQNRDIIFYYYIIASTAAGLIAGAAIGFYIRRKH</sequence>
<reference evidence="2 3" key="2">
    <citation type="journal article" date="2000" name="Proc. Natl. Acad. Sci. U.S.A.">
        <title>Archaeal adaptation to higher temperatures revealed by genomic sequence of Thermoplasma volcanium.</title>
        <authorList>
            <person name="Kawashima T."/>
            <person name="Amano N."/>
            <person name="Koike H."/>
            <person name="Makino S."/>
            <person name="Higuchi S."/>
            <person name="Kawashima-Ohya Y."/>
            <person name="Watanabe K."/>
            <person name="Yamazaki M."/>
            <person name="Kanehori K."/>
            <person name="Kawamoto T."/>
            <person name="Nunoshiba T."/>
            <person name="Yamamoto Y."/>
            <person name="Aramaki H."/>
            <person name="Makino K."/>
            <person name="Suzuki M."/>
        </authorList>
    </citation>
    <scope>NUCLEOTIDE SEQUENCE [LARGE SCALE GENOMIC DNA]</scope>
    <source>
        <strain evidence="3">ATCC 51530 / DSM 4299 / JCM 9571 / NBRC 15438 / GSS1</strain>
    </source>
</reference>
<keyword evidence="1" id="KW-1133">Transmembrane helix</keyword>
<dbReference type="InterPro" id="IPR007981">
    <property type="entry name" value="Peptidase_A5"/>
</dbReference>
<dbReference type="KEGG" id="tvo:TVG0251055"/>
<dbReference type="HOGENOM" id="CLU_300095_0_0_2"/>
<evidence type="ECO:0000313" key="2">
    <source>
        <dbReference type="EMBL" id="BAB59381.1"/>
    </source>
</evidence>
<dbReference type="Proteomes" id="UP000001017">
    <property type="component" value="Chromosome"/>
</dbReference>
<proteinExistence type="predicted"/>
<name>Q977Y2_THEVO</name>
<keyword evidence="1" id="KW-0472">Membrane</keyword>
<gene>
    <name evidence="2" type="ORF">TVG0251055</name>
</gene>
<dbReference type="PaxDb" id="273116-14324453"/>
<feature type="transmembrane region" description="Helical" evidence="1">
    <location>
        <begin position="972"/>
        <end position="994"/>
    </location>
</feature>
<dbReference type="EMBL" id="BA000011">
    <property type="protein sequence ID" value="BAB59381.1"/>
    <property type="molecule type" value="Genomic_DNA"/>
</dbReference>
<reference evidence="2 3" key="1">
    <citation type="journal article" date="1999" name="Proc. Jpn. Acad.">
        <title>Determination of the complete genomic DNA sequence of Thermoplasma volvanium GSS1.</title>
        <authorList>
            <person name="Kawashima T."/>
            <person name="Yamamoto Y."/>
            <person name="Aramaki H."/>
            <person name="Nunoshiba T."/>
            <person name="Kawamoto T."/>
            <person name="Watanabe K."/>
            <person name="Yamazaki M."/>
            <person name="Kanehori K."/>
            <person name="Amano N."/>
            <person name="Ohya Y."/>
            <person name="Makino K."/>
            <person name="Suzuki M."/>
        </authorList>
    </citation>
    <scope>NUCLEOTIDE SEQUENCE [LARGE SCALE GENOMIC DNA]</scope>
    <source>
        <strain evidence="3">ATCC 51530 / DSM 4299 / JCM 9571 / NBRC 15438 / GSS1</strain>
    </source>
</reference>
<evidence type="ECO:0000313" key="3">
    <source>
        <dbReference type="Proteomes" id="UP000001017"/>
    </source>
</evidence>
<dbReference type="Pfam" id="PF05317">
    <property type="entry name" value="Thermopsin"/>
    <property type="match status" value="1"/>
</dbReference>
<dbReference type="AlphaFoldDB" id="Q977Y2"/>
<keyword evidence="1" id="KW-0812">Transmembrane</keyword>
<dbReference type="RefSeq" id="WP_010916493.1">
    <property type="nucleotide sequence ID" value="NC_002689.2"/>
</dbReference>
<dbReference type="GeneID" id="1440753"/>
<accession>Q977Y2</accession>
<dbReference type="OrthoDB" id="36243at2157"/>
<organism evidence="2 3">
    <name type="scientific">Thermoplasma volcanium (strain ATCC 51530 / DSM 4299 / JCM 9571 / NBRC 15438 / GSS1)</name>
    <dbReference type="NCBI Taxonomy" id="273116"/>
    <lineage>
        <taxon>Archaea</taxon>
        <taxon>Methanobacteriati</taxon>
        <taxon>Thermoplasmatota</taxon>
        <taxon>Thermoplasmata</taxon>
        <taxon>Thermoplasmatales</taxon>
        <taxon>Thermoplasmataceae</taxon>
        <taxon>Thermoplasma</taxon>
    </lineage>
</organism>
<dbReference type="STRING" id="273116.gene:9381010"/>
<dbReference type="eggNOG" id="arCOG03675">
    <property type="taxonomic scope" value="Archaea"/>
</dbReference>
<keyword evidence="3" id="KW-1185">Reference proteome</keyword>
<dbReference type="eggNOG" id="arCOG06052">
    <property type="taxonomic scope" value="Archaea"/>
</dbReference>
<protein>
    <submittedName>
        <fullName evidence="2">Thermopsin</fullName>
    </submittedName>
</protein>
<evidence type="ECO:0000256" key="1">
    <source>
        <dbReference type="SAM" id="Phobius"/>
    </source>
</evidence>